<sequence>MPISPSPSSPLPYINARSNSSTGYATPQSASPGPSSTIFSSLLSPHPPDAVIEKHRLSSGRRGFGFLRSLATHFSPYPMALPFTHRRLMFPLPNFLYPSSSSNLLIPPNYRSNHPRHSSHQRRSSDKRSYKLTLIYGFILLTVILLAFSKIRSAIRRSTRHIPLPFQDPSTLVLTEDEIRRIWEWEISNGHYPSSRRTPTLVGLHQIPNPSLPRKPPENPTPVSDPSEFLSSFEDDVLTPPIRSLQQNQLRAPLSFLDDVVPVGPRRSYLNISTPKPFHPDPSSKSSTPLPYPPRPISNAIMDLDVIMDYCDFSTNQYVRDCLEILRMGGGLDLEKRVRRGDTRRWRHIYHEQNDDGTVRKIKPQLSSDTEPATHTIDEESGEQLIKDPSYRPIDILQMLKSDSYHSKLKSLQDKMHSADSRRRATAKHPSHPTSDPTCDSDYPKIFHIFWAGPFTDKPYLALSSFLYTQNLGLHLPLAPKKRNAKLSPAEEEAYLRRSEFLATTCRPQMWVWINPGPAASIPNPNARREMFDNLKQNPWSAPFLHDRFREVIKFKMWNTTEQLDGVPEVRDHWRELPLFNSGGVKYGSAPVTPTPSEKLRSGHDDKAHGPSGKETVKIGIVVPEEKAKLVDKDGDGHGEAPDVVEEELGRFGNHTRGEAAVAEDMTVTEPAPVVEGEEKPVADSPTAPVAPAPKKSEDELFERVGSTSSKGYDRLSVVLSDMARFVLCHRFGGIYLDADTILLRDWEELWGWRGQFAYRWSRHEKYNTAVLRLHRHSAIGSFLFKTALANGLDFHPMTISRYTKDASLDGLLLRVPDALFDSAWLNTEYYQRDRPAFPYFKRFEDFFDPPKETDAGPAAIGFDGFFRGAFSYHFHNFWWIPFDTSRNWPDLGPRFAKGEKEARVKLLAAKMSTVKYQQQEHQRKQQSESNSNQENSNSWSNNLGSDARRPMNYKTREEIEEELMKSLKLDEDDAADDERDLGWATVLKRTFEAYLRCERPNMYGEWIDWADQHT</sequence>
<dbReference type="InParanoid" id="F4R3P4"/>
<evidence type="ECO:0008006" key="5">
    <source>
        <dbReference type="Google" id="ProtNLM"/>
    </source>
</evidence>
<accession>F4R3P4</accession>
<dbReference type="KEGG" id="mlr:MELLADRAFT_58491"/>
<keyword evidence="4" id="KW-1185">Reference proteome</keyword>
<keyword evidence="2" id="KW-0812">Transmembrane</keyword>
<dbReference type="VEuPathDB" id="FungiDB:MELLADRAFT_58491"/>
<feature type="region of interest" description="Disordered" evidence="1">
    <location>
        <begin position="411"/>
        <end position="438"/>
    </location>
</feature>
<dbReference type="Gene3D" id="3.90.550.20">
    <property type="match status" value="1"/>
</dbReference>
<feature type="compositionally biased region" description="Basic and acidic residues" evidence="1">
    <location>
        <begin position="598"/>
        <end position="609"/>
    </location>
</feature>
<dbReference type="STRING" id="747676.F4R3P4"/>
<protein>
    <recommendedName>
        <fullName evidence="5">Glycosyltransferase family 32 protein</fullName>
    </recommendedName>
</protein>
<proteinExistence type="predicted"/>
<dbReference type="eggNOG" id="ENOG502QV9H">
    <property type="taxonomic scope" value="Eukaryota"/>
</dbReference>
<dbReference type="InterPro" id="IPR029044">
    <property type="entry name" value="Nucleotide-diphossugar_trans"/>
</dbReference>
<dbReference type="PANTHER" id="PTHR22851">
    <property type="entry name" value="U3 SMALL NUCLEOLAR RNA U3 SNORNA ASSOCIATED PROTEIN"/>
    <property type="match status" value="1"/>
</dbReference>
<dbReference type="OrthoDB" id="108365at2759"/>
<name>F4R3P4_MELLP</name>
<evidence type="ECO:0000256" key="2">
    <source>
        <dbReference type="SAM" id="Phobius"/>
    </source>
</evidence>
<feature type="compositionally biased region" description="Low complexity" evidence="1">
    <location>
        <begin position="928"/>
        <end position="943"/>
    </location>
</feature>
<dbReference type="GO" id="GO:0032040">
    <property type="term" value="C:small-subunit processome"/>
    <property type="evidence" value="ECO:0007669"/>
    <property type="project" value="TreeGrafter"/>
</dbReference>
<feature type="compositionally biased region" description="Polar residues" evidence="1">
    <location>
        <begin position="16"/>
        <end position="39"/>
    </location>
</feature>
<keyword evidence="2" id="KW-0472">Membrane</keyword>
<feature type="region of interest" description="Disordered" evidence="1">
    <location>
        <begin position="676"/>
        <end position="699"/>
    </location>
</feature>
<dbReference type="SUPFAM" id="SSF53448">
    <property type="entry name" value="Nucleotide-diphospho-sugar transferases"/>
    <property type="match status" value="1"/>
</dbReference>
<feature type="compositionally biased region" description="Pro residues" evidence="1">
    <location>
        <begin position="1"/>
        <end position="10"/>
    </location>
</feature>
<feature type="region of interest" description="Disordered" evidence="1">
    <location>
        <begin position="916"/>
        <end position="951"/>
    </location>
</feature>
<feature type="region of interest" description="Disordered" evidence="1">
    <location>
        <begin position="208"/>
        <end position="227"/>
    </location>
</feature>
<feature type="compositionally biased region" description="Basic and acidic residues" evidence="1">
    <location>
        <begin position="411"/>
        <end position="423"/>
    </location>
</feature>
<feature type="region of interest" description="Disordered" evidence="1">
    <location>
        <begin position="272"/>
        <end position="294"/>
    </location>
</feature>
<organism evidence="4">
    <name type="scientific">Melampsora larici-populina (strain 98AG31 / pathotype 3-4-7)</name>
    <name type="common">Poplar leaf rust fungus</name>
    <dbReference type="NCBI Taxonomy" id="747676"/>
    <lineage>
        <taxon>Eukaryota</taxon>
        <taxon>Fungi</taxon>
        <taxon>Dikarya</taxon>
        <taxon>Basidiomycota</taxon>
        <taxon>Pucciniomycotina</taxon>
        <taxon>Pucciniomycetes</taxon>
        <taxon>Pucciniales</taxon>
        <taxon>Melampsoraceae</taxon>
        <taxon>Melampsora</taxon>
    </lineage>
</organism>
<dbReference type="PANTHER" id="PTHR22851:SF1">
    <property type="entry name" value="GLYCOSYLTRANSFERASE FAMILY 32 PROTEIN"/>
    <property type="match status" value="1"/>
</dbReference>
<feature type="compositionally biased region" description="Pro residues" evidence="1">
    <location>
        <begin position="210"/>
        <end position="220"/>
    </location>
</feature>
<keyword evidence="2" id="KW-1133">Transmembrane helix</keyword>
<feature type="transmembrane region" description="Helical" evidence="2">
    <location>
        <begin position="132"/>
        <end position="151"/>
    </location>
</feature>
<dbReference type="InterPro" id="IPR051733">
    <property type="entry name" value="WD_repeat_DCAF13/WDSOF1"/>
</dbReference>
<gene>
    <name evidence="3" type="ORF">MELLADRAFT_58491</name>
</gene>
<evidence type="ECO:0000256" key="1">
    <source>
        <dbReference type="SAM" id="MobiDB-lite"/>
    </source>
</evidence>
<feature type="region of interest" description="Disordered" evidence="1">
    <location>
        <begin position="1"/>
        <end position="39"/>
    </location>
</feature>
<reference evidence="4" key="1">
    <citation type="journal article" date="2011" name="Proc. Natl. Acad. Sci. U.S.A.">
        <title>Obligate biotrophy features unraveled by the genomic analysis of rust fungi.</title>
        <authorList>
            <person name="Duplessis S."/>
            <person name="Cuomo C.A."/>
            <person name="Lin Y.-C."/>
            <person name="Aerts A."/>
            <person name="Tisserant E."/>
            <person name="Veneault-Fourrey C."/>
            <person name="Joly D.L."/>
            <person name="Hacquard S."/>
            <person name="Amselem J."/>
            <person name="Cantarel B.L."/>
            <person name="Chiu R."/>
            <person name="Coutinho P.M."/>
            <person name="Feau N."/>
            <person name="Field M."/>
            <person name="Frey P."/>
            <person name="Gelhaye E."/>
            <person name="Goldberg J."/>
            <person name="Grabherr M.G."/>
            <person name="Kodira C.D."/>
            <person name="Kohler A."/>
            <person name="Kuees U."/>
            <person name="Lindquist E.A."/>
            <person name="Lucas S.M."/>
            <person name="Mago R."/>
            <person name="Mauceli E."/>
            <person name="Morin E."/>
            <person name="Murat C."/>
            <person name="Pangilinan J.L."/>
            <person name="Park R."/>
            <person name="Pearson M."/>
            <person name="Quesneville H."/>
            <person name="Rouhier N."/>
            <person name="Sakthikumar S."/>
            <person name="Salamov A.A."/>
            <person name="Schmutz J."/>
            <person name="Selles B."/>
            <person name="Shapiro H."/>
            <person name="Tanguay P."/>
            <person name="Tuskan G.A."/>
            <person name="Henrissat B."/>
            <person name="Van de Peer Y."/>
            <person name="Rouze P."/>
            <person name="Ellis J.G."/>
            <person name="Dodds P.N."/>
            <person name="Schein J.E."/>
            <person name="Zhong S."/>
            <person name="Hamelin R.C."/>
            <person name="Grigoriev I.V."/>
            <person name="Szabo L.J."/>
            <person name="Martin F."/>
        </authorList>
    </citation>
    <scope>NUCLEOTIDE SEQUENCE [LARGE SCALE GENOMIC DNA]</scope>
    <source>
        <strain evidence="4">98AG31 / pathotype 3-4-7</strain>
    </source>
</reference>
<dbReference type="EMBL" id="GL883090">
    <property type="protein sequence ID" value="EGG12664.1"/>
    <property type="molecule type" value="Genomic_DNA"/>
</dbReference>
<dbReference type="Proteomes" id="UP000001072">
    <property type="component" value="Unassembled WGS sequence"/>
</dbReference>
<dbReference type="GeneID" id="18929191"/>
<evidence type="ECO:0000313" key="3">
    <source>
        <dbReference type="EMBL" id="EGG12664.1"/>
    </source>
</evidence>
<dbReference type="GO" id="GO:0000462">
    <property type="term" value="P:maturation of SSU-rRNA from tricistronic rRNA transcript (SSU-rRNA, 5.8S rRNA, LSU-rRNA)"/>
    <property type="evidence" value="ECO:0007669"/>
    <property type="project" value="TreeGrafter"/>
</dbReference>
<dbReference type="RefSeq" id="XP_007403602.1">
    <property type="nucleotide sequence ID" value="XM_007403540.1"/>
</dbReference>
<evidence type="ECO:0000313" key="4">
    <source>
        <dbReference type="Proteomes" id="UP000001072"/>
    </source>
</evidence>
<dbReference type="AlphaFoldDB" id="F4R3P4"/>
<feature type="region of interest" description="Disordered" evidence="1">
    <location>
        <begin position="588"/>
        <end position="614"/>
    </location>
</feature>
<dbReference type="HOGENOM" id="CLU_012328_0_0_1"/>